<dbReference type="Proteomes" id="UP001234178">
    <property type="component" value="Unassembled WGS sequence"/>
</dbReference>
<dbReference type="EMBL" id="JAOYFB010000039">
    <property type="protein sequence ID" value="KAK4030242.1"/>
    <property type="molecule type" value="Genomic_DNA"/>
</dbReference>
<gene>
    <name evidence="1" type="ORF">OUZ56_023229</name>
</gene>
<protein>
    <submittedName>
        <fullName evidence="1">Uncharacterized protein</fullName>
    </submittedName>
</protein>
<reference evidence="1 2" key="1">
    <citation type="journal article" date="2023" name="Nucleic Acids Res.">
        <title>The hologenome of Daphnia magna reveals possible DNA methylation and microbiome-mediated evolution of the host genome.</title>
        <authorList>
            <person name="Chaturvedi A."/>
            <person name="Li X."/>
            <person name="Dhandapani V."/>
            <person name="Marshall H."/>
            <person name="Kissane S."/>
            <person name="Cuenca-Cambronero M."/>
            <person name="Asole G."/>
            <person name="Calvet F."/>
            <person name="Ruiz-Romero M."/>
            <person name="Marangio P."/>
            <person name="Guigo R."/>
            <person name="Rago D."/>
            <person name="Mirbahai L."/>
            <person name="Eastwood N."/>
            <person name="Colbourne J.K."/>
            <person name="Zhou J."/>
            <person name="Mallon E."/>
            <person name="Orsini L."/>
        </authorList>
    </citation>
    <scope>NUCLEOTIDE SEQUENCE [LARGE SCALE GENOMIC DNA]</scope>
    <source>
        <strain evidence="1">LRV0_1</strain>
    </source>
</reference>
<sequence>MIVGGGSWPSTLSSVSKVTAPLTNLFTFDLYTFQRRREFEPYFHACLILWSAPCQDQRLSLSLVFNLVLALRRKKKSSRMHHETNRSLLLCYRKPASLSFALVFLPFSGDCEA</sequence>
<evidence type="ECO:0000313" key="2">
    <source>
        <dbReference type="Proteomes" id="UP001234178"/>
    </source>
</evidence>
<organism evidence="1 2">
    <name type="scientific">Daphnia magna</name>
    <dbReference type="NCBI Taxonomy" id="35525"/>
    <lineage>
        <taxon>Eukaryota</taxon>
        <taxon>Metazoa</taxon>
        <taxon>Ecdysozoa</taxon>
        <taxon>Arthropoda</taxon>
        <taxon>Crustacea</taxon>
        <taxon>Branchiopoda</taxon>
        <taxon>Diplostraca</taxon>
        <taxon>Cladocera</taxon>
        <taxon>Anomopoda</taxon>
        <taxon>Daphniidae</taxon>
        <taxon>Daphnia</taxon>
    </lineage>
</organism>
<keyword evidence="2" id="KW-1185">Reference proteome</keyword>
<evidence type="ECO:0000313" key="1">
    <source>
        <dbReference type="EMBL" id="KAK4030242.1"/>
    </source>
</evidence>
<proteinExistence type="predicted"/>
<accession>A0ABR0AZB0</accession>
<name>A0ABR0AZB0_9CRUS</name>
<comment type="caution">
    <text evidence="1">The sequence shown here is derived from an EMBL/GenBank/DDBJ whole genome shotgun (WGS) entry which is preliminary data.</text>
</comment>